<dbReference type="SUPFAM" id="SSF55711">
    <property type="entry name" value="Subdomain of clathrin and coatomer appendage domain"/>
    <property type="match status" value="1"/>
</dbReference>
<dbReference type="PANTHER" id="PTHR22780">
    <property type="entry name" value="ADAPTIN, ALPHA/GAMMA/EPSILON"/>
    <property type="match status" value="1"/>
</dbReference>
<dbReference type="InterPro" id="IPR012295">
    <property type="entry name" value="TBP_dom_sf"/>
</dbReference>
<evidence type="ECO:0000256" key="5">
    <source>
        <dbReference type="ARBA" id="ARBA00023136"/>
    </source>
</evidence>
<dbReference type="GO" id="GO:0072583">
    <property type="term" value="P:clathrin-dependent endocytosis"/>
    <property type="evidence" value="ECO:0007669"/>
    <property type="project" value="InterPro"/>
</dbReference>
<feature type="binding site" evidence="8">
    <location>
        <begin position="47"/>
        <end position="51"/>
    </location>
    <ligand>
        <name>a 1,2-diacyl-sn-glycero-3-phospho-(1D-myo-inositol-3,4,5-trisphosphate)</name>
        <dbReference type="ChEBI" id="CHEBI:57836"/>
    </ligand>
</feature>
<dbReference type="STRING" id="796925.A0A137PD41"/>
<dbReference type="InterPro" id="IPR013041">
    <property type="entry name" value="Clathrin_app_Ig-like_sf"/>
</dbReference>
<dbReference type="AlphaFoldDB" id="A0A137PD41"/>
<protein>
    <recommendedName>
        <fullName evidence="7">AP-2 complex subunit alpha</fullName>
    </recommendedName>
</protein>
<feature type="binding site" evidence="8">
    <location>
        <position position="43"/>
    </location>
    <ligand>
        <name>a 1,2-diacyl-sn-glycero-3-phospho-(1D-myo-inositol-3,4,5-trisphosphate)</name>
        <dbReference type="ChEBI" id="CHEBI:57836"/>
    </ligand>
</feature>
<dbReference type="InterPro" id="IPR011989">
    <property type="entry name" value="ARM-like"/>
</dbReference>
<evidence type="ECO:0000256" key="3">
    <source>
        <dbReference type="ARBA" id="ARBA00022583"/>
    </source>
</evidence>
<keyword evidence="3 7" id="KW-0254">Endocytosis</keyword>
<dbReference type="Gene3D" id="3.30.310.10">
    <property type="entry name" value="TATA-Binding Protein"/>
    <property type="match status" value="1"/>
</dbReference>
<evidence type="ECO:0000256" key="6">
    <source>
        <dbReference type="ARBA" id="ARBA00023176"/>
    </source>
</evidence>
<evidence type="ECO:0000313" key="11">
    <source>
        <dbReference type="Proteomes" id="UP000070444"/>
    </source>
</evidence>
<organism evidence="10 11">
    <name type="scientific">Conidiobolus coronatus (strain ATCC 28846 / CBS 209.66 / NRRL 28638)</name>
    <name type="common">Delacroixia coronata</name>
    <dbReference type="NCBI Taxonomy" id="796925"/>
    <lineage>
        <taxon>Eukaryota</taxon>
        <taxon>Fungi</taxon>
        <taxon>Fungi incertae sedis</taxon>
        <taxon>Zoopagomycota</taxon>
        <taxon>Entomophthoromycotina</taxon>
        <taxon>Entomophthoromycetes</taxon>
        <taxon>Entomophthorales</taxon>
        <taxon>Ancylistaceae</taxon>
        <taxon>Conidiobolus</taxon>
    </lineage>
</organism>
<dbReference type="InterPro" id="IPR017104">
    <property type="entry name" value="AP2_complex_asu"/>
</dbReference>
<keyword evidence="6 7" id="KW-0168">Coated pit</keyword>
<keyword evidence="2 7" id="KW-0813">Transport</keyword>
<keyword evidence="5 7" id="KW-0472">Membrane</keyword>
<dbReference type="PIRSF" id="PIRSF037091">
    <property type="entry name" value="AP2_complex_alpha"/>
    <property type="match status" value="1"/>
</dbReference>
<dbReference type="Gene3D" id="2.60.40.1230">
    <property type="match status" value="1"/>
</dbReference>
<dbReference type="InterPro" id="IPR009028">
    <property type="entry name" value="Coatomer/calthrin_app_sub_C"/>
</dbReference>
<comment type="function">
    <text evidence="7">Adaptins are components of the adaptor complexes which link clathrin to receptors in coated vesicles. Clathrin-associated protein complexes are believed to interact with the cytoplasmic tails of membrane proteins, leading to their selection and concentration.</text>
</comment>
<dbReference type="SMART" id="SM00809">
    <property type="entry name" value="Alpha_adaptinC2"/>
    <property type="match status" value="1"/>
</dbReference>
<dbReference type="InterPro" id="IPR050840">
    <property type="entry name" value="Adaptor_Complx_Large_Subunit"/>
</dbReference>
<comment type="similarity">
    <text evidence="7">Belongs to the adaptor complexes large subunit family.</text>
</comment>
<dbReference type="OMA" id="PVLMHRY"/>
<dbReference type="FunFam" id="1.25.10.10:FF:000020">
    <property type="entry name" value="AP-2 complex subunit alpha"/>
    <property type="match status" value="1"/>
</dbReference>
<dbReference type="Pfam" id="PF02296">
    <property type="entry name" value="Alpha_adaptin_C"/>
    <property type="match status" value="1"/>
</dbReference>
<feature type="domain" description="Clathrin adaptor alpha/beta/gamma-adaptin appendage Ig-like subdomain" evidence="9">
    <location>
        <begin position="665"/>
        <end position="775"/>
    </location>
</feature>
<proteinExistence type="inferred from homology"/>
<accession>A0A137PD41</accession>
<dbReference type="OrthoDB" id="28053at2759"/>
<evidence type="ECO:0000256" key="7">
    <source>
        <dbReference type="PIRNR" id="PIRNR037091"/>
    </source>
</evidence>
<feature type="binding site" evidence="8">
    <location>
        <begin position="2"/>
        <end position="3"/>
    </location>
    <ligand>
        <name>a 1,2-diacyl-sn-glycero-3-phospho-(1D-myo-inositol-3,4,5-trisphosphate)</name>
        <dbReference type="ChEBI" id="CHEBI:57836"/>
    </ligand>
</feature>
<evidence type="ECO:0000259" key="9">
    <source>
        <dbReference type="SMART" id="SM00809"/>
    </source>
</evidence>
<evidence type="ECO:0000256" key="8">
    <source>
        <dbReference type="PIRSR" id="PIRSR037091-1"/>
    </source>
</evidence>
<dbReference type="GO" id="GO:0035615">
    <property type="term" value="F:clathrin adaptor activity"/>
    <property type="evidence" value="ECO:0007669"/>
    <property type="project" value="InterPro"/>
</dbReference>
<sequence length="899" mass="102279">MRGLTVFILDLRKCRVKEAEMKRINKEMANIRTKFKDSSLSGYHKKKYICKLLYLYILGYEIDFGHAEAVNLISSAKFSEKQIGYLAASLLLNENSELLNMAINSMKKDLEDPNEIFNCLALHSIANIGSREMSETLSPYVHRLLTGNSRPFVKKKSALCLLRLYRKYPTYILASDWAPSIIRVLEDPDLGVLICTTSLIMALSQNFPADYRNCSEIVVNRLYKIVVEKEYSQDYLYYKVPIPWLQVKILRLLQYCPPNEDRRIHQRLNNVLHTIISAVGEQPKNTQHANAQNCVLFEAINLAIHLDPESSMVTDSTVLLGKFIQAKETNVRYLGLDAMAHLATVIRNPDALKDHQDIVILNLRDKDISVRRRALDLLYSLCDVSNARVVVAELLRVLTTADYSLREEMVLKIAILTEKYATEYSWYVDTILQLITAAGDYVGEEVWYRVVQIVTNNEDLREYATQTVLSSLQKSTYHETAVKVGGYLLGEYGDRIVHLPNCTPIDQFTALHSKFPMCSLPTRSLLLTTYIKLLNLFPEIRNQVTSVFNQYRHILDTELQQRACEYFTIANMQSEDLIQTICEEMPPFPERENTLLNSLYKKNSDTGDRRTWTIVDKDIKDSSRLAVNSKEADLLGMKENNRNSIHDEVAVPGSAAGANTEKLFEKSLFHKEGLLFEDAHFQLGFKSEYKFSKGHIVLYLGNKLDVNLTGMQINLSNKVSGLDFETVQPISSTVPSKAQLQHTINVECVKPYTQVPMVRITYVTNGAQSVLVKLPVVLTNFIEPVSLPSQDFFMRWKQLTGNKEVQSIFRSGLNIDVERVKKAVKGFHFKVLENVDPQPDNVVASGVIHFSQGIKEGCLLRIEPNLERQMYRVTVKCTNEVGADSIHNLITKVLSGKSL</sequence>
<keyword evidence="11" id="KW-1185">Reference proteome</keyword>
<dbReference type="GO" id="GO:0006886">
    <property type="term" value="P:intracellular protein transport"/>
    <property type="evidence" value="ECO:0007669"/>
    <property type="project" value="UniProtKB-UniRule"/>
</dbReference>
<evidence type="ECO:0000256" key="4">
    <source>
        <dbReference type="ARBA" id="ARBA00022927"/>
    </source>
</evidence>
<reference evidence="10 11" key="1">
    <citation type="journal article" date="2015" name="Genome Biol. Evol.">
        <title>Phylogenomic analyses indicate that early fungi evolved digesting cell walls of algal ancestors of land plants.</title>
        <authorList>
            <person name="Chang Y."/>
            <person name="Wang S."/>
            <person name="Sekimoto S."/>
            <person name="Aerts A.L."/>
            <person name="Choi C."/>
            <person name="Clum A."/>
            <person name="LaButti K.M."/>
            <person name="Lindquist E.A."/>
            <person name="Yee Ngan C."/>
            <person name="Ohm R.A."/>
            <person name="Salamov A.A."/>
            <person name="Grigoriev I.V."/>
            <person name="Spatafora J.W."/>
            <person name="Berbee M.L."/>
        </authorList>
    </citation>
    <scope>NUCLEOTIDE SEQUENCE [LARGE SCALE GENOMIC DNA]</scope>
    <source>
        <strain evidence="10 11">NRRL 28638</strain>
    </source>
</reference>
<dbReference type="SUPFAM" id="SSF49348">
    <property type="entry name" value="Clathrin adaptor appendage domain"/>
    <property type="match status" value="1"/>
</dbReference>
<dbReference type="EMBL" id="KQ964444">
    <property type="protein sequence ID" value="KXN72917.1"/>
    <property type="molecule type" value="Genomic_DNA"/>
</dbReference>
<evidence type="ECO:0000256" key="2">
    <source>
        <dbReference type="ARBA" id="ARBA00022448"/>
    </source>
</evidence>
<evidence type="ECO:0000313" key="10">
    <source>
        <dbReference type="EMBL" id="KXN72917.1"/>
    </source>
</evidence>
<name>A0A137PD41_CONC2</name>
<dbReference type="InterPro" id="IPR008152">
    <property type="entry name" value="Clathrin_a/b/g-adaptin_app_Ig"/>
</dbReference>
<dbReference type="Pfam" id="PF02883">
    <property type="entry name" value="Alpha_adaptinC2"/>
    <property type="match status" value="1"/>
</dbReference>
<keyword evidence="4 7" id="KW-0653">Protein transport</keyword>
<gene>
    <name evidence="10" type="ORF">CONCODRAFT_36321</name>
</gene>
<feature type="binding site" evidence="8">
    <location>
        <position position="34"/>
    </location>
    <ligand>
        <name>a 1,2-diacyl-sn-glycero-3-phospho-(1D-myo-inositol-3,4,5-trisphosphate)</name>
        <dbReference type="ChEBI" id="CHEBI:57836"/>
    </ligand>
</feature>
<dbReference type="SUPFAM" id="SSF48371">
    <property type="entry name" value="ARM repeat"/>
    <property type="match status" value="1"/>
</dbReference>
<dbReference type="Pfam" id="PF01602">
    <property type="entry name" value="Adaptin_N"/>
    <property type="match status" value="1"/>
</dbReference>
<evidence type="ECO:0000256" key="1">
    <source>
        <dbReference type="ARBA" id="ARBA00004277"/>
    </source>
</evidence>
<comment type="subcellular location">
    <subcellularLocation>
        <location evidence="1">Membrane</location>
        <location evidence="1">Coated pit</location>
        <topology evidence="1">Peripheral membrane protein</topology>
        <orientation evidence="1">Cytoplasmic side</orientation>
    </subcellularLocation>
</comment>
<dbReference type="GO" id="GO:0030122">
    <property type="term" value="C:AP-2 adaptor complex"/>
    <property type="evidence" value="ECO:0007669"/>
    <property type="project" value="InterPro"/>
</dbReference>
<dbReference type="InterPro" id="IPR003164">
    <property type="entry name" value="Clathrin_a-adaptin_app_sub_C"/>
</dbReference>
<dbReference type="InterPro" id="IPR002553">
    <property type="entry name" value="Clathrin/coatomer_adapt-like_N"/>
</dbReference>
<dbReference type="Gene3D" id="1.25.10.10">
    <property type="entry name" value="Leucine-rich Repeat Variant"/>
    <property type="match status" value="1"/>
</dbReference>
<dbReference type="Proteomes" id="UP000070444">
    <property type="component" value="Unassembled WGS sequence"/>
</dbReference>
<dbReference type="InterPro" id="IPR016024">
    <property type="entry name" value="ARM-type_fold"/>
</dbReference>